<dbReference type="AlphaFoldDB" id="A0A4Y2RCJ9"/>
<keyword evidence="2" id="KW-1185">Reference proteome</keyword>
<accession>A0A4Y2RCJ9</accession>
<evidence type="ECO:0000313" key="2">
    <source>
        <dbReference type="Proteomes" id="UP000499080"/>
    </source>
</evidence>
<dbReference type="OrthoDB" id="6450134at2759"/>
<reference evidence="1 2" key="1">
    <citation type="journal article" date="2019" name="Sci. Rep.">
        <title>Orb-weaving spider Araneus ventricosus genome elucidates the spidroin gene catalogue.</title>
        <authorList>
            <person name="Kono N."/>
            <person name="Nakamura H."/>
            <person name="Ohtoshi R."/>
            <person name="Moran D.A.P."/>
            <person name="Shinohara A."/>
            <person name="Yoshida Y."/>
            <person name="Fujiwara M."/>
            <person name="Mori M."/>
            <person name="Tomita M."/>
            <person name="Arakawa K."/>
        </authorList>
    </citation>
    <scope>NUCLEOTIDE SEQUENCE [LARGE SCALE GENOMIC DNA]</scope>
</reference>
<feature type="non-terminal residue" evidence="1">
    <location>
        <position position="82"/>
    </location>
</feature>
<comment type="caution">
    <text evidence="1">The sequence shown here is derived from an EMBL/GenBank/DDBJ whole genome shotgun (WGS) entry which is preliminary data.</text>
</comment>
<evidence type="ECO:0000313" key="1">
    <source>
        <dbReference type="EMBL" id="GBN73482.1"/>
    </source>
</evidence>
<sequence>MNAVSIPGSEELEALSPSCIEIVQLREAVQYCGYTSYVTKFGRFTGRNLNMPTYNPWDFRYDLYTNETCRYSGYHPGADNPQ</sequence>
<proteinExistence type="predicted"/>
<gene>
    <name evidence="1" type="ORF">AVEN_164341_1</name>
</gene>
<dbReference type="EMBL" id="BGPR01144072">
    <property type="protein sequence ID" value="GBN73482.1"/>
    <property type="molecule type" value="Genomic_DNA"/>
</dbReference>
<organism evidence="1 2">
    <name type="scientific">Araneus ventricosus</name>
    <name type="common">Orbweaver spider</name>
    <name type="synonym">Epeira ventricosa</name>
    <dbReference type="NCBI Taxonomy" id="182803"/>
    <lineage>
        <taxon>Eukaryota</taxon>
        <taxon>Metazoa</taxon>
        <taxon>Ecdysozoa</taxon>
        <taxon>Arthropoda</taxon>
        <taxon>Chelicerata</taxon>
        <taxon>Arachnida</taxon>
        <taxon>Araneae</taxon>
        <taxon>Araneomorphae</taxon>
        <taxon>Entelegynae</taxon>
        <taxon>Araneoidea</taxon>
        <taxon>Araneidae</taxon>
        <taxon>Araneus</taxon>
    </lineage>
</organism>
<name>A0A4Y2RCJ9_ARAVE</name>
<protein>
    <submittedName>
        <fullName evidence="1">Uncharacterized protein</fullName>
    </submittedName>
</protein>
<dbReference type="Proteomes" id="UP000499080">
    <property type="component" value="Unassembled WGS sequence"/>
</dbReference>